<evidence type="ECO:0000313" key="3">
    <source>
        <dbReference type="EMBL" id="PZX44151.1"/>
    </source>
</evidence>
<comment type="similarity">
    <text evidence="1">Belongs to the RelE toxin family.</text>
</comment>
<keyword evidence="2" id="KW-1277">Toxin-antitoxin system</keyword>
<dbReference type="InterPro" id="IPR007712">
    <property type="entry name" value="RelE/ParE_toxin"/>
</dbReference>
<dbReference type="PANTHER" id="PTHR33755">
    <property type="entry name" value="TOXIN PARE1-RELATED"/>
    <property type="match status" value="1"/>
</dbReference>
<name>A0ABX5Q2H2_9FLAO</name>
<proteinExistence type="inferred from homology"/>
<evidence type="ECO:0000313" key="4">
    <source>
        <dbReference type="Proteomes" id="UP000248584"/>
    </source>
</evidence>
<dbReference type="InterPro" id="IPR035093">
    <property type="entry name" value="RelE/ParE_toxin_dom_sf"/>
</dbReference>
<protein>
    <submittedName>
        <fullName evidence="3">Plasmid stabilization system protein ParE</fullName>
    </submittedName>
</protein>
<comment type="caution">
    <text evidence="3">The sequence shown here is derived from an EMBL/GenBank/DDBJ whole genome shotgun (WGS) entry which is preliminary data.</text>
</comment>
<dbReference type="EMBL" id="QKZR01000001">
    <property type="protein sequence ID" value="PZX44151.1"/>
    <property type="molecule type" value="Genomic_DNA"/>
</dbReference>
<accession>A0ABX5Q2H2</accession>
<dbReference type="RefSeq" id="WP_041566994.1">
    <property type="nucleotide sequence ID" value="NZ_QKZR01000001.1"/>
</dbReference>
<reference evidence="3 4" key="1">
    <citation type="submission" date="2018-06" db="EMBL/GenBank/DDBJ databases">
        <title>Genomic Encyclopedia of Archaeal and Bacterial Type Strains, Phase II (KMG-II): from individual species to whole genera.</title>
        <authorList>
            <person name="Goeker M."/>
        </authorList>
    </citation>
    <scope>NUCLEOTIDE SEQUENCE [LARGE SCALE GENOMIC DNA]</scope>
    <source>
        <strain evidence="3 4">DSM 17205</strain>
    </source>
</reference>
<dbReference type="Pfam" id="PF05016">
    <property type="entry name" value="ParE_toxin"/>
    <property type="match status" value="1"/>
</dbReference>
<evidence type="ECO:0000256" key="2">
    <source>
        <dbReference type="ARBA" id="ARBA00022649"/>
    </source>
</evidence>
<organism evidence="3 4">
    <name type="scientific">Nonlabens dokdonensis</name>
    <dbReference type="NCBI Taxonomy" id="328515"/>
    <lineage>
        <taxon>Bacteria</taxon>
        <taxon>Pseudomonadati</taxon>
        <taxon>Bacteroidota</taxon>
        <taxon>Flavobacteriia</taxon>
        <taxon>Flavobacteriales</taxon>
        <taxon>Flavobacteriaceae</taxon>
        <taxon>Nonlabens</taxon>
    </lineage>
</organism>
<dbReference type="Proteomes" id="UP000248584">
    <property type="component" value="Unassembled WGS sequence"/>
</dbReference>
<keyword evidence="4" id="KW-1185">Reference proteome</keyword>
<evidence type="ECO:0000256" key="1">
    <source>
        <dbReference type="ARBA" id="ARBA00006226"/>
    </source>
</evidence>
<gene>
    <name evidence="3" type="ORF">LX97_01160</name>
</gene>
<dbReference type="Gene3D" id="3.30.2310.20">
    <property type="entry name" value="RelE-like"/>
    <property type="match status" value="1"/>
</dbReference>
<sequence length="100" mass="11638">MVSLNWTHTADEDLNSIFNFIAKNSTYYAHREINKIYVAASSLQLQPVLGKVVFTKESFSLRELVAGNYRIIYEIINEERIDILFIHHGARDLGKRLRKL</sequence>
<dbReference type="InterPro" id="IPR051803">
    <property type="entry name" value="TA_system_RelE-like_toxin"/>
</dbReference>